<accession>A0A8T0GTA4</accession>
<evidence type="ECO:0000256" key="1">
    <source>
        <dbReference type="SAM" id="SignalP"/>
    </source>
</evidence>
<feature type="chain" id="PRO_5035911801" description="Secreted protein" evidence="1">
    <location>
        <begin position="18"/>
        <end position="72"/>
    </location>
</feature>
<comment type="caution">
    <text evidence="2">The sequence shown here is derived from an EMBL/GenBank/DDBJ whole genome shotgun (WGS) entry which is preliminary data.</text>
</comment>
<dbReference type="Proteomes" id="UP000822688">
    <property type="component" value="Chromosome 9"/>
</dbReference>
<gene>
    <name evidence="2" type="ORF">KC19_9G181700</name>
</gene>
<evidence type="ECO:0000313" key="3">
    <source>
        <dbReference type="Proteomes" id="UP000822688"/>
    </source>
</evidence>
<sequence length="72" mass="8262">MLIFSIIFAYASWRSRPCVLVCSIFTVQRNCLSVWCEGLSFASQVTPYSDPLSGALEYSCNLFRRLNRVSTW</sequence>
<proteinExistence type="predicted"/>
<evidence type="ECO:0008006" key="4">
    <source>
        <dbReference type="Google" id="ProtNLM"/>
    </source>
</evidence>
<reference evidence="2" key="1">
    <citation type="submission" date="2020-06" db="EMBL/GenBank/DDBJ databases">
        <title>WGS assembly of Ceratodon purpureus strain R40.</title>
        <authorList>
            <person name="Carey S.B."/>
            <person name="Jenkins J."/>
            <person name="Shu S."/>
            <person name="Lovell J.T."/>
            <person name="Sreedasyam A."/>
            <person name="Maumus F."/>
            <person name="Tiley G.P."/>
            <person name="Fernandez-Pozo N."/>
            <person name="Barry K."/>
            <person name="Chen C."/>
            <person name="Wang M."/>
            <person name="Lipzen A."/>
            <person name="Daum C."/>
            <person name="Saski C.A."/>
            <person name="Payton A.C."/>
            <person name="Mcbreen J.C."/>
            <person name="Conrad R.E."/>
            <person name="Kollar L.M."/>
            <person name="Olsson S."/>
            <person name="Huttunen S."/>
            <person name="Landis J.B."/>
            <person name="Wickett N.J."/>
            <person name="Johnson M.G."/>
            <person name="Rensing S.A."/>
            <person name="Grimwood J."/>
            <person name="Schmutz J."/>
            <person name="Mcdaniel S.F."/>
        </authorList>
    </citation>
    <scope>NUCLEOTIDE SEQUENCE</scope>
    <source>
        <strain evidence="2">R40</strain>
    </source>
</reference>
<name>A0A8T0GTA4_CERPU</name>
<protein>
    <recommendedName>
        <fullName evidence="4">Secreted protein</fullName>
    </recommendedName>
</protein>
<keyword evidence="1" id="KW-0732">Signal</keyword>
<feature type="signal peptide" evidence="1">
    <location>
        <begin position="1"/>
        <end position="17"/>
    </location>
</feature>
<organism evidence="2 3">
    <name type="scientific">Ceratodon purpureus</name>
    <name type="common">Fire moss</name>
    <name type="synonym">Dicranum purpureum</name>
    <dbReference type="NCBI Taxonomy" id="3225"/>
    <lineage>
        <taxon>Eukaryota</taxon>
        <taxon>Viridiplantae</taxon>
        <taxon>Streptophyta</taxon>
        <taxon>Embryophyta</taxon>
        <taxon>Bryophyta</taxon>
        <taxon>Bryophytina</taxon>
        <taxon>Bryopsida</taxon>
        <taxon>Dicranidae</taxon>
        <taxon>Pseudoditrichales</taxon>
        <taxon>Ditrichaceae</taxon>
        <taxon>Ceratodon</taxon>
    </lineage>
</organism>
<dbReference type="AlphaFoldDB" id="A0A8T0GTA4"/>
<keyword evidence="3" id="KW-1185">Reference proteome</keyword>
<evidence type="ECO:0000313" key="2">
    <source>
        <dbReference type="EMBL" id="KAG0562906.1"/>
    </source>
</evidence>
<dbReference type="EMBL" id="CM026430">
    <property type="protein sequence ID" value="KAG0562906.1"/>
    <property type="molecule type" value="Genomic_DNA"/>
</dbReference>